<feature type="region of interest" description="Disordered" evidence="12">
    <location>
        <begin position="207"/>
        <end position="238"/>
    </location>
</feature>
<dbReference type="PROSITE" id="PS00138">
    <property type="entry name" value="SUBTILASE_SER"/>
    <property type="match status" value="1"/>
</dbReference>
<feature type="chain" id="PRO_5027788592" evidence="13">
    <location>
        <begin position="21"/>
        <end position="714"/>
    </location>
</feature>
<evidence type="ECO:0000256" key="11">
    <source>
        <dbReference type="RuleBase" id="RU003355"/>
    </source>
</evidence>
<keyword evidence="8" id="KW-0865">Zymogen</keyword>
<dbReference type="EMBL" id="DSWI01000016">
    <property type="protein sequence ID" value="HFG20640.1"/>
    <property type="molecule type" value="Genomic_DNA"/>
</dbReference>
<accession>A0A7C3HIJ0</accession>
<dbReference type="PANTHER" id="PTHR43806">
    <property type="entry name" value="PEPTIDASE S8"/>
    <property type="match status" value="1"/>
</dbReference>
<evidence type="ECO:0000256" key="5">
    <source>
        <dbReference type="ARBA" id="ARBA00022729"/>
    </source>
</evidence>
<dbReference type="PANTHER" id="PTHR43806:SF11">
    <property type="entry name" value="CEREVISIN-RELATED"/>
    <property type="match status" value="1"/>
</dbReference>
<dbReference type="FunFam" id="3.40.50.200:FF:000022">
    <property type="entry name" value="Extracellular protease"/>
    <property type="match status" value="1"/>
</dbReference>
<name>A0A7C3HIJ0_MEIRU</name>
<evidence type="ECO:0000256" key="8">
    <source>
        <dbReference type="ARBA" id="ARBA00023145"/>
    </source>
</evidence>
<dbReference type="CDD" id="cd07496">
    <property type="entry name" value="Peptidases_S8_13"/>
    <property type="match status" value="1"/>
</dbReference>
<dbReference type="InterPro" id="IPR036852">
    <property type="entry name" value="Peptidase_S8/S53_dom_sf"/>
</dbReference>
<dbReference type="PROSITE" id="PS00136">
    <property type="entry name" value="SUBTILASE_ASP"/>
    <property type="match status" value="1"/>
</dbReference>
<dbReference type="AlphaFoldDB" id="A0A7C3HIJ0"/>
<keyword evidence="7 10" id="KW-0720">Serine protease</keyword>
<dbReference type="InterPro" id="IPR022398">
    <property type="entry name" value="Peptidase_S8_His-AS"/>
</dbReference>
<comment type="caution">
    <text evidence="15">The sequence shown here is derived from an EMBL/GenBank/DDBJ whole genome shotgun (WGS) entry which is preliminary data.</text>
</comment>
<evidence type="ECO:0000256" key="2">
    <source>
        <dbReference type="ARBA" id="ARBA00011073"/>
    </source>
</evidence>
<dbReference type="InterPro" id="IPR000209">
    <property type="entry name" value="Peptidase_S8/S53_dom"/>
</dbReference>
<dbReference type="Gene3D" id="3.40.50.200">
    <property type="entry name" value="Peptidase S8/S53 domain"/>
    <property type="match status" value="1"/>
</dbReference>
<dbReference type="InterPro" id="IPR015500">
    <property type="entry name" value="Peptidase_S8_subtilisin-rel"/>
</dbReference>
<evidence type="ECO:0000256" key="7">
    <source>
        <dbReference type="ARBA" id="ARBA00022825"/>
    </source>
</evidence>
<evidence type="ECO:0000313" key="15">
    <source>
        <dbReference type="EMBL" id="HFG20640.1"/>
    </source>
</evidence>
<comment type="similarity">
    <text evidence="2 10 11">Belongs to the peptidase S8 family.</text>
</comment>
<dbReference type="GO" id="GO:0004252">
    <property type="term" value="F:serine-type endopeptidase activity"/>
    <property type="evidence" value="ECO:0007669"/>
    <property type="project" value="UniProtKB-UniRule"/>
</dbReference>
<dbReference type="PRINTS" id="PR00723">
    <property type="entry name" value="SUBTILISIN"/>
</dbReference>
<gene>
    <name evidence="15" type="ORF">ENS82_07975</name>
</gene>
<dbReference type="GO" id="GO:0005576">
    <property type="term" value="C:extracellular region"/>
    <property type="evidence" value="ECO:0007669"/>
    <property type="project" value="UniProtKB-SubCell"/>
</dbReference>
<keyword evidence="4 10" id="KW-0645">Protease</keyword>
<evidence type="ECO:0000256" key="12">
    <source>
        <dbReference type="SAM" id="MobiDB-lite"/>
    </source>
</evidence>
<evidence type="ECO:0000259" key="14">
    <source>
        <dbReference type="Pfam" id="PF00082"/>
    </source>
</evidence>
<dbReference type="InterPro" id="IPR034176">
    <property type="entry name" value="Peptidases_S8_13"/>
</dbReference>
<evidence type="ECO:0000256" key="1">
    <source>
        <dbReference type="ARBA" id="ARBA00004613"/>
    </source>
</evidence>
<organism evidence="15">
    <name type="scientific">Meiothermus ruber</name>
    <dbReference type="NCBI Taxonomy" id="277"/>
    <lineage>
        <taxon>Bacteria</taxon>
        <taxon>Thermotogati</taxon>
        <taxon>Deinococcota</taxon>
        <taxon>Deinococci</taxon>
        <taxon>Thermales</taxon>
        <taxon>Thermaceae</taxon>
        <taxon>Meiothermus</taxon>
    </lineage>
</organism>
<proteinExistence type="inferred from homology"/>
<evidence type="ECO:0000256" key="10">
    <source>
        <dbReference type="PROSITE-ProRule" id="PRU01240"/>
    </source>
</evidence>
<keyword evidence="6 10" id="KW-0378">Hydrolase</keyword>
<dbReference type="GO" id="GO:0006508">
    <property type="term" value="P:proteolysis"/>
    <property type="evidence" value="ECO:0007669"/>
    <property type="project" value="UniProtKB-KW"/>
</dbReference>
<dbReference type="PROSITE" id="PS00137">
    <property type="entry name" value="SUBTILASE_HIS"/>
    <property type="match status" value="1"/>
</dbReference>
<evidence type="ECO:0000256" key="4">
    <source>
        <dbReference type="ARBA" id="ARBA00022670"/>
    </source>
</evidence>
<dbReference type="PROSITE" id="PS51257">
    <property type="entry name" value="PROKAR_LIPOPROTEIN"/>
    <property type="match status" value="1"/>
</dbReference>
<feature type="active site" description="Charge relay system" evidence="9 10">
    <location>
        <position position="416"/>
    </location>
</feature>
<protein>
    <submittedName>
        <fullName evidence="15">Peptidase S8</fullName>
    </submittedName>
</protein>
<sequence>MRSFLDKKALLAGAVALLLAACGSPGGNPTLELSGTLGMGFSGGSGLADPLILQTPWQPPKTASEVFVPGEVLVKFKPGLSVQSVQTLSVGGVSLQHTQSLPLRSATLYRASVSAAQTLELVRQLRSRSDVEWAYPNYIWQAFATPNDPAYVDQWHYPAINLPQAWDIEKGTTNPVTVAVVDTGILSQHPDFAGTLLPGYDFISNPQVAGDGDGRDNNPEDVGDEPGGQSSYHGSHVGGTIAAATNNARGVAGVSWGAKALHVRVLGAGGGSMADILLGTAWAAGLAVEGVPNNPNPAQVINMSLGGRGTCVQPVQEIFNAVFAKGAIVVVAAGNDNQNAAEYTPASCSGVITVGATDFQGHRAPYSNYGPRIDLMAPGGDLRADLNADGYPDGVLSPLKRDQNGEFVYAFYQGTSMAAPHVAGVIALMKSRRPNLTGLEALSILKQTARRLTPTACTGKGPAQTANDCGAGLIDADAALRALGGGTNPPPPLPGGDFDPSLVPNSLTLKPGSSTTVTVNFARTNFSDTINLSLSGAPSGVVGTFSQASVTGSNATLNLNVSGSAQVGNYGLTITATGGGKSKTVTLSLRIESASVGRPTLNGTVVVACYYIGNDCDQLRSQALVINSNITSTRYSFKNLEAGRYLIIAWKDSNNNDELDSGDWLGVYTENGNLVLVQPPRSDLSFNVDLVQDLGAAKVGLESAVLRFVEASRR</sequence>
<keyword evidence="5 13" id="KW-0732">Signal</keyword>
<evidence type="ECO:0000256" key="3">
    <source>
        <dbReference type="ARBA" id="ARBA00022525"/>
    </source>
</evidence>
<evidence type="ECO:0000256" key="9">
    <source>
        <dbReference type="PIRSR" id="PIRSR615500-1"/>
    </source>
</evidence>
<dbReference type="InterPro" id="IPR023827">
    <property type="entry name" value="Peptidase_S8_Asp-AS"/>
</dbReference>
<dbReference type="Pfam" id="PF00082">
    <property type="entry name" value="Peptidase_S8"/>
    <property type="match status" value="1"/>
</dbReference>
<evidence type="ECO:0000256" key="6">
    <source>
        <dbReference type="ARBA" id="ARBA00022801"/>
    </source>
</evidence>
<evidence type="ECO:0000256" key="13">
    <source>
        <dbReference type="SAM" id="SignalP"/>
    </source>
</evidence>
<feature type="domain" description="Peptidase S8/S53" evidence="14">
    <location>
        <begin position="176"/>
        <end position="471"/>
    </location>
</feature>
<feature type="signal peptide" evidence="13">
    <location>
        <begin position="1"/>
        <end position="20"/>
    </location>
</feature>
<dbReference type="InterPro" id="IPR023828">
    <property type="entry name" value="Peptidase_S8_Ser-AS"/>
</dbReference>
<feature type="active site" description="Charge relay system" evidence="9 10">
    <location>
        <position position="233"/>
    </location>
</feature>
<dbReference type="PROSITE" id="PS51892">
    <property type="entry name" value="SUBTILASE"/>
    <property type="match status" value="1"/>
</dbReference>
<comment type="subcellular location">
    <subcellularLocation>
        <location evidence="1">Secreted</location>
    </subcellularLocation>
</comment>
<dbReference type="SUPFAM" id="SSF52743">
    <property type="entry name" value="Subtilisin-like"/>
    <property type="match status" value="1"/>
</dbReference>
<feature type="active site" description="Charge relay system" evidence="9 10">
    <location>
        <position position="182"/>
    </location>
</feature>
<dbReference type="InterPro" id="IPR050131">
    <property type="entry name" value="Peptidase_S8_subtilisin-like"/>
</dbReference>
<keyword evidence="3" id="KW-0964">Secreted</keyword>
<reference evidence="15" key="1">
    <citation type="journal article" date="2020" name="mSystems">
        <title>Genome- and Community-Level Interaction Insights into Carbon Utilization and Element Cycling Functions of Hydrothermarchaeota in Hydrothermal Sediment.</title>
        <authorList>
            <person name="Zhou Z."/>
            <person name="Liu Y."/>
            <person name="Xu W."/>
            <person name="Pan J."/>
            <person name="Luo Z.H."/>
            <person name="Li M."/>
        </authorList>
    </citation>
    <scope>NUCLEOTIDE SEQUENCE [LARGE SCALE GENOMIC DNA]</scope>
    <source>
        <strain evidence="15">SpSt-524</strain>
    </source>
</reference>